<dbReference type="AlphaFoldDB" id="A0A9D5K8F8"/>
<protein>
    <submittedName>
        <fullName evidence="1">Outer membrane protein assembly factor BamD</fullName>
    </submittedName>
</protein>
<accession>A0A9D5K8F8</accession>
<name>A0A9D5K8F8_UNCW3</name>
<gene>
    <name evidence="1" type="primary">bamD</name>
    <name evidence="1" type="ORF">GF359_03460</name>
</gene>
<dbReference type="Gene3D" id="1.25.40.10">
    <property type="entry name" value="Tetratricopeptide repeat domain"/>
    <property type="match status" value="1"/>
</dbReference>
<sequence length="563" mass="66460">MFVILLIFISQVDDFESLAIVDPYSIPRYRYHIPYELPEDLDPELRQRVEEMTNREVLPYRENLLDVYDTFAYEVALVNKTYELNRVGSFHQAKAAPSAYLRFSKQDSVPLPYGGVLRAYLLYNLADAIYYTAFDKFGDLRNIPVRRNARELYKQIVERYPESYVTVFAELSIAWGLMEDVDAAAVDSFADIFNSTSVTDARILAGYGKAISHRFRWELDSAYIWFADEKWFEKNLKIVTDSTRITDELTYSELASELIDRLLMWKAYSAQAGEWYGNALDIFIHITEAYPERETAADSYLKIIEYYLRAHELEKAEESVGMLGKRAQIYPELYQGSYLSALDWMFGEYLYLWENYDKAEEYAMLYYEESGDCENIEELYFAKVLELRDTVKITELKDMIARIDSCNPRSQYLIESLYYLICLLSQQEEWEEVKETALELLTWDDPGDVRDYESDVEYLYGKAYYESGDYNEAARVFEDWVDTYTRGDYVRFDTAPYVYWSLALTYHGLAESEELGSRIKYYIKSKRRLEIIVNEYSESEFYMDKETEIENLINDCEARIRER</sequence>
<proteinExistence type="predicted"/>
<reference evidence="1" key="1">
    <citation type="submission" date="2019-11" db="EMBL/GenBank/DDBJ databases">
        <title>Microbial mats filling the niche in hypersaline microbial mats.</title>
        <authorList>
            <person name="Wong H.L."/>
            <person name="Macleod F.I."/>
            <person name="White R.A. III"/>
            <person name="Burns B.P."/>
        </authorList>
    </citation>
    <scope>NUCLEOTIDE SEQUENCE</scope>
    <source>
        <strain evidence="1">Bin_327</strain>
    </source>
</reference>
<dbReference type="Proteomes" id="UP000630660">
    <property type="component" value="Unassembled WGS sequence"/>
</dbReference>
<dbReference type="EMBL" id="WJKJ01000109">
    <property type="protein sequence ID" value="MBD3364252.1"/>
    <property type="molecule type" value="Genomic_DNA"/>
</dbReference>
<evidence type="ECO:0000313" key="2">
    <source>
        <dbReference type="Proteomes" id="UP000630660"/>
    </source>
</evidence>
<evidence type="ECO:0000313" key="1">
    <source>
        <dbReference type="EMBL" id="MBD3364252.1"/>
    </source>
</evidence>
<comment type="caution">
    <text evidence="1">The sequence shown here is derived from an EMBL/GenBank/DDBJ whole genome shotgun (WGS) entry which is preliminary data.</text>
</comment>
<dbReference type="SUPFAM" id="SSF48452">
    <property type="entry name" value="TPR-like"/>
    <property type="match status" value="1"/>
</dbReference>
<organism evidence="1 2">
    <name type="scientific">candidate division WOR-3 bacterium</name>
    <dbReference type="NCBI Taxonomy" id="2052148"/>
    <lineage>
        <taxon>Bacteria</taxon>
        <taxon>Bacteria division WOR-3</taxon>
    </lineage>
</organism>
<dbReference type="InterPro" id="IPR011990">
    <property type="entry name" value="TPR-like_helical_dom_sf"/>
</dbReference>